<sequence>MILVWVLVSCLNDSCTGGIPAVPVNPSDTEVRTYLGDCLPGTEIRTMCQSCARMVKTSRAYGMCCRDEAGNSTESVRDFCRRFLHHTVGSSDSRLERPINKTLRPVG</sequence>
<evidence type="ECO:0000313" key="2">
    <source>
        <dbReference type="EMBL" id="MBY09445.1"/>
    </source>
</evidence>
<organism evidence="2">
    <name type="scientific">Ornithodoros turicata</name>
    <dbReference type="NCBI Taxonomy" id="34597"/>
    <lineage>
        <taxon>Eukaryota</taxon>
        <taxon>Metazoa</taxon>
        <taxon>Ecdysozoa</taxon>
        <taxon>Arthropoda</taxon>
        <taxon>Chelicerata</taxon>
        <taxon>Arachnida</taxon>
        <taxon>Acari</taxon>
        <taxon>Parasitiformes</taxon>
        <taxon>Ixodida</taxon>
        <taxon>Ixodoidea</taxon>
        <taxon>Argasidae</taxon>
        <taxon>Ornithodorinae</taxon>
        <taxon>Ornithodoros</taxon>
    </lineage>
</organism>
<feature type="chain" id="PRO_5015353316" evidence="1">
    <location>
        <begin position="18"/>
        <end position="107"/>
    </location>
</feature>
<dbReference type="AlphaFoldDB" id="A0A2R5LJ44"/>
<protein>
    <submittedName>
        <fullName evidence="2">Putative conserved secreted protein</fullName>
    </submittedName>
</protein>
<accession>A0A2R5LJ44</accession>
<dbReference type="PANTHER" id="PTHR39945:SF1">
    <property type="entry name" value="FI14129P"/>
    <property type="match status" value="1"/>
</dbReference>
<feature type="signal peptide" evidence="1">
    <location>
        <begin position="1"/>
        <end position="17"/>
    </location>
</feature>
<keyword evidence="1" id="KW-0732">Signal</keyword>
<proteinExistence type="predicted"/>
<reference evidence="2" key="1">
    <citation type="submission" date="2018-03" db="EMBL/GenBank/DDBJ databases">
        <title>The relapsing fever spirochete Borrelia turicatae persists in the highly oxidative environment of its soft-bodied tick vector.</title>
        <authorList>
            <person name="Bourret T.J."/>
            <person name="Boyle W.K."/>
            <person name="Valenzuela J.G."/>
            <person name="Oliveira F."/>
            <person name="Lopez J.E."/>
        </authorList>
    </citation>
    <scope>NUCLEOTIDE SEQUENCE</scope>
    <source>
        <strain evidence="2">Kansas strain/isolate</strain>
        <tissue evidence="2">Salivary glands</tissue>
    </source>
</reference>
<dbReference type="PANTHER" id="PTHR39945">
    <property type="entry name" value="FI14129P"/>
    <property type="match status" value="1"/>
</dbReference>
<dbReference type="EMBL" id="GGLE01005319">
    <property type="protein sequence ID" value="MBY09445.1"/>
    <property type="molecule type" value="Transcribed_RNA"/>
</dbReference>
<evidence type="ECO:0000256" key="1">
    <source>
        <dbReference type="SAM" id="SignalP"/>
    </source>
</evidence>
<name>A0A2R5LJ44_9ACAR</name>